<dbReference type="AlphaFoldDB" id="A0A5N5LG62"/>
<dbReference type="InterPro" id="IPR050592">
    <property type="entry name" value="GDSL_lipolytic_enzyme"/>
</dbReference>
<dbReference type="InterPro" id="IPR003386">
    <property type="entry name" value="LACT/PDAT_acylTrfase"/>
</dbReference>
<protein>
    <recommendedName>
        <fullName evidence="4">GDSL esterase/lipase</fullName>
    </recommendedName>
</protein>
<dbReference type="EMBL" id="VDCV01000009">
    <property type="protein sequence ID" value="KAB5541733.1"/>
    <property type="molecule type" value="Genomic_DNA"/>
</dbReference>
<evidence type="ECO:0000256" key="1">
    <source>
        <dbReference type="ARBA" id="ARBA00008668"/>
    </source>
</evidence>
<evidence type="ECO:0000313" key="2">
    <source>
        <dbReference type="EMBL" id="KAB5541733.1"/>
    </source>
</evidence>
<evidence type="ECO:0000313" key="3">
    <source>
        <dbReference type="Proteomes" id="UP000326939"/>
    </source>
</evidence>
<evidence type="ECO:0008006" key="4">
    <source>
        <dbReference type="Google" id="ProtNLM"/>
    </source>
</evidence>
<dbReference type="InterPro" id="IPR008265">
    <property type="entry name" value="Lipase_GDSL_AS"/>
</dbReference>
<organism evidence="2 3">
    <name type="scientific">Salix brachista</name>
    <dbReference type="NCBI Taxonomy" id="2182728"/>
    <lineage>
        <taxon>Eukaryota</taxon>
        <taxon>Viridiplantae</taxon>
        <taxon>Streptophyta</taxon>
        <taxon>Embryophyta</taxon>
        <taxon>Tracheophyta</taxon>
        <taxon>Spermatophyta</taxon>
        <taxon>Magnoliopsida</taxon>
        <taxon>eudicotyledons</taxon>
        <taxon>Gunneridae</taxon>
        <taxon>Pentapetalae</taxon>
        <taxon>rosids</taxon>
        <taxon>fabids</taxon>
        <taxon>Malpighiales</taxon>
        <taxon>Salicaceae</taxon>
        <taxon>Saliceae</taxon>
        <taxon>Salix</taxon>
    </lineage>
</organism>
<dbReference type="GO" id="GO:0016298">
    <property type="term" value="F:lipase activity"/>
    <property type="evidence" value="ECO:0007669"/>
    <property type="project" value="InterPro"/>
</dbReference>
<dbReference type="Gene3D" id="3.40.50.1110">
    <property type="entry name" value="SGNH hydrolase"/>
    <property type="match status" value="1"/>
</dbReference>
<dbReference type="GO" id="GO:0008374">
    <property type="term" value="F:O-acyltransferase activity"/>
    <property type="evidence" value="ECO:0007669"/>
    <property type="project" value="InterPro"/>
</dbReference>
<dbReference type="PANTHER" id="PTHR45642">
    <property type="entry name" value="GDSL ESTERASE/LIPASE EXL3"/>
    <property type="match status" value="1"/>
</dbReference>
<reference evidence="3" key="1">
    <citation type="journal article" date="2019" name="Gigascience">
        <title>De novo genome assembly of the endangered Acer yangbiense, a plant species with extremely small populations endemic to Yunnan Province, China.</title>
        <authorList>
            <person name="Yang J."/>
            <person name="Wariss H.M."/>
            <person name="Tao L."/>
            <person name="Zhang R."/>
            <person name="Yun Q."/>
            <person name="Hollingsworth P."/>
            <person name="Dao Z."/>
            <person name="Luo G."/>
            <person name="Guo H."/>
            <person name="Ma Y."/>
            <person name="Sun W."/>
        </authorList>
    </citation>
    <scope>NUCLEOTIDE SEQUENCE [LARGE SCALE GENOMIC DNA]</scope>
    <source>
        <strain evidence="3">cv. br00</strain>
    </source>
</reference>
<accession>A0A5N5LG62</accession>
<dbReference type="Pfam" id="PF00657">
    <property type="entry name" value="Lipase_GDSL"/>
    <property type="match status" value="1"/>
</dbReference>
<dbReference type="InterPro" id="IPR035669">
    <property type="entry name" value="SGNH_plant_lipase-like"/>
</dbReference>
<dbReference type="PROSITE" id="PS01098">
    <property type="entry name" value="LIPASE_GDSL_SER"/>
    <property type="match status" value="1"/>
</dbReference>
<comment type="caution">
    <text evidence="2">The sequence shown here is derived from an EMBL/GenBank/DDBJ whole genome shotgun (WGS) entry which is preliminary data.</text>
</comment>
<comment type="similarity">
    <text evidence="1">Belongs to the 'GDSL' lipolytic enzyme family.</text>
</comment>
<dbReference type="GO" id="GO:0006629">
    <property type="term" value="P:lipid metabolic process"/>
    <property type="evidence" value="ECO:0007669"/>
    <property type="project" value="InterPro"/>
</dbReference>
<dbReference type="PANTHER" id="PTHR45642:SF67">
    <property type="entry name" value="GDSL-LIKE LIPASE_ACYLHYDROLASE FAMILY PROTEIN, EXPRESSED"/>
    <property type="match status" value="1"/>
</dbReference>
<dbReference type="InterPro" id="IPR036514">
    <property type="entry name" value="SGNH_hydro_sf"/>
</dbReference>
<dbReference type="InterPro" id="IPR001087">
    <property type="entry name" value="GDSL"/>
</dbReference>
<sequence length="601" mass="65913">MYVTNGYKKMVVVPHSMVIIYFLHFLQWVEAPPPRRGGGDPGWCAKHIIKGNMNYGPVFLSVPKTISNMFSAEAKDVASIRAMDPGLLDSEIPGLQTLEHVMRVTRTWDSLASLLPKGGEIIWGNSDWSPEEGHACDLSKKRYLQASAGDKDTNGSDMKMGFRVKESVKLHPLVWMGLRHWKIDRGMIANSRQQRGLATLVTSNLITLHKGQFCLFHGPRYRRVSINDITRGDHHAASLSLQLATYLSSTMGLANSLCSFFLLLLLLDLALHEVNAQPLVPAMFIFGDSVVDAGNNNHLYTIVKANFAPYGRDFANHKPTGRFCNGKLASDLTAENLGFTSYPPAYLSKKARGKNLLIGANFASAASGYYETTAKLYNAIPLSQQLENYKEYQNKIVGIAGKSNASSIISDSIYLISAGSSDFVQNYYINPLLYKVYTPDQFSDILIQSYTDFIQDLYKLGARKIGVTSLPPLGCLPAAITIFGSDSNECVAKLNKVAVSFNNKLNSTAQSLVNKLSGLNMLVFDIYQPLHDLVTKPADFGFVEARKACCGTGLVETSILCNAESPGTCANASEAFSSVTALVLSSEICKVHEMVDLYMVS</sequence>
<name>A0A5N5LG62_9ROSI</name>
<dbReference type="FunFam" id="3.40.50.1110:FF:000003">
    <property type="entry name" value="GDSL esterase/lipase APG"/>
    <property type="match status" value="1"/>
</dbReference>
<keyword evidence="3" id="KW-1185">Reference proteome</keyword>
<dbReference type="CDD" id="cd01837">
    <property type="entry name" value="SGNH_plant_lipase_like"/>
    <property type="match status" value="1"/>
</dbReference>
<gene>
    <name evidence="2" type="ORF">DKX38_014707</name>
</gene>
<dbReference type="Proteomes" id="UP000326939">
    <property type="component" value="Chromosome 9"/>
</dbReference>
<proteinExistence type="inferred from homology"/>
<dbReference type="Pfam" id="PF02450">
    <property type="entry name" value="LCAT"/>
    <property type="match status" value="1"/>
</dbReference>